<evidence type="ECO:0000256" key="9">
    <source>
        <dbReference type="ARBA" id="ARBA00022833"/>
    </source>
</evidence>
<evidence type="ECO:0000256" key="5">
    <source>
        <dbReference type="ARBA" id="ARBA00022490"/>
    </source>
</evidence>
<dbReference type="GO" id="GO:0061630">
    <property type="term" value="F:ubiquitin protein ligase activity"/>
    <property type="evidence" value="ECO:0007669"/>
    <property type="project" value="UniProtKB-EC"/>
</dbReference>
<evidence type="ECO:0000256" key="1">
    <source>
        <dbReference type="ARBA" id="ARBA00000900"/>
    </source>
</evidence>
<dbReference type="Gene3D" id="3.30.40.10">
    <property type="entry name" value="Zinc/RING finger domain, C3HC4 (zinc finger)"/>
    <property type="match status" value="1"/>
</dbReference>
<dbReference type="PROSITE" id="PS50119">
    <property type="entry name" value="ZF_BBOX"/>
    <property type="match status" value="1"/>
</dbReference>
<evidence type="ECO:0000256" key="7">
    <source>
        <dbReference type="ARBA" id="ARBA00022723"/>
    </source>
</evidence>
<evidence type="ECO:0000256" key="3">
    <source>
        <dbReference type="ARBA" id="ARBA00004496"/>
    </source>
</evidence>
<dbReference type="Gene3D" id="3.30.160.60">
    <property type="entry name" value="Classic Zinc Finger"/>
    <property type="match status" value="1"/>
</dbReference>
<reference evidence="18 19" key="2">
    <citation type="journal article" date="2023" name="Mol. Biol. Evol.">
        <title>Genomics of Secondarily Temperate Adaptation in the Only Non-Antarctic Icefish.</title>
        <authorList>
            <person name="Rivera-Colon A.G."/>
            <person name="Rayamajhi N."/>
            <person name="Minhas B.F."/>
            <person name="Madrigal G."/>
            <person name="Bilyk K.T."/>
            <person name="Yoon V."/>
            <person name="Hune M."/>
            <person name="Gregory S."/>
            <person name="Cheng C.H.C."/>
            <person name="Catchen J.M."/>
        </authorList>
    </citation>
    <scope>NUCLEOTIDE SEQUENCE [LARGE SCALE GENOMIC DNA]</scope>
    <source>
        <strain evidence="18">JMC-PN-2008</strain>
    </source>
</reference>
<dbReference type="AlphaFoldDB" id="A0AAN7XGM7"/>
<keyword evidence="10" id="KW-0175">Coiled coil</keyword>
<keyword evidence="5" id="KW-0963">Cytoplasm</keyword>
<proteinExistence type="predicted"/>
<feature type="region of interest" description="Disordered" evidence="14">
    <location>
        <begin position="319"/>
        <end position="375"/>
    </location>
</feature>
<dbReference type="PANTHER" id="PTHR24099:SF17">
    <property type="entry name" value="TRIPARTITE MOTIF CONTAINING 55"/>
    <property type="match status" value="1"/>
</dbReference>
<evidence type="ECO:0000313" key="18">
    <source>
        <dbReference type="EMBL" id="KAK5860512.1"/>
    </source>
</evidence>
<feature type="domain" description="RING-type" evidence="15">
    <location>
        <begin position="10"/>
        <end position="66"/>
    </location>
</feature>
<evidence type="ECO:0000256" key="13">
    <source>
        <dbReference type="PROSITE-ProRule" id="PRU00024"/>
    </source>
</evidence>
<organism evidence="18 19">
    <name type="scientific">Eleginops maclovinus</name>
    <name type="common">Patagonian blennie</name>
    <name type="synonym">Eleginus maclovinus</name>
    <dbReference type="NCBI Taxonomy" id="56733"/>
    <lineage>
        <taxon>Eukaryota</taxon>
        <taxon>Metazoa</taxon>
        <taxon>Chordata</taxon>
        <taxon>Craniata</taxon>
        <taxon>Vertebrata</taxon>
        <taxon>Euteleostomi</taxon>
        <taxon>Actinopterygii</taxon>
        <taxon>Neopterygii</taxon>
        <taxon>Teleostei</taxon>
        <taxon>Neoteleostei</taxon>
        <taxon>Acanthomorphata</taxon>
        <taxon>Eupercaria</taxon>
        <taxon>Perciformes</taxon>
        <taxon>Notothenioidei</taxon>
        <taxon>Eleginopidae</taxon>
        <taxon>Eleginops</taxon>
    </lineage>
</organism>
<feature type="domain" description="B box-type" evidence="16">
    <location>
        <begin position="106"/>
        <end position="148"/>
    </location>
</feature>
<keyword evidence="6" id="KW-0808">Transferase</keyword>
<dbReference type="PANTHER" id="PTHR24099">
    <property type="entry name" value="E3 UBIQUITIN-PROTEIN LIGASE TRIM36-RELATED"/>
    <property type="match status" value="1"/>
</dbReference>
<evidence type="ECO:0000256" key="14">
    <source>
        <dbReference type="SAM" id="MobiDB-lite"/>
    </source>
</evidence>
<dbReference type="GO" id="GO:0070507">
    <property type="term" value="P:regulation of microtubule cytoskeleton organization"/>
    <property type="evidence" value="ECO:0007669"/>
    <property type="project" value="TreeGrafter"/>
</dbReference>
<evidence type="ECO:0000259" key="17">
    <source>
        <dbReference type="PROSITE" id="PS51262"/>
    </source>
</evidence>
<keyword evidence="11" id="KW-0514">Muscle protein</keyword>
<feature type="compositionally biased region" description="Polar residues" evidence="14">
    <location>
        <begin position="354"/>
        <end position="375"/>
    </location>
</feature>
<evidence type="ECO:0000256" key="4">
    <source>
        <dbReference type="ARBA" id="ARBA00012483"/>
    </source>
</evidence>
<dbReference type="PROSITE" id="PS50089">
    <property type="entry name" value="ZF_RING_2"/>
    <property type="match status" value="1"/>
</dbReference>
<evidence type="ECO:0000259" key="16">
    <source>
        <dbReference type="PROSITE" id="PS50119"/>
    </source>
</evidence>
<keyword evidence="7" id="KW-0479">Metal-binding</keyword>
<dbReference type="InterPro" id="IPR027370">
    <property type="entry name" value="Znf-RING_euk"/>
</dbReference>
<dbReference type="SMART" id="SM00336">
    <property type="entry name" value="BBOX"/>
    <property type="match status" value="1"/>
</dbReference>
<dbReference type="InterPro" id="IPR013083">
    <property type="entry name" value="Znf_RING/FYVE/PHD"/>
</dbReference>
<dbReference type="SMART" id="SM00184">
    <property type="entry name" value="RING"/>
    <property type="match status" value="1"/>
</dbReference>
<dbReference type="InterPro" id="IPR001841">
    <property type="entry name" value="Znf_RING"/>
</dbReference>
<dbReference type="GO" id="GO:0008270">
    <property type="term" value="F:zinc ion binding"/>
    <property type="evidence" value="ECO:0007669"/>
    <property type="project" value="UniProtKB-KW"/>
</dbReference>
<dbReference type="Pfam" id="PF00643">
    <property type="entry name" value="zf-B_box"/>
    <property type="match status" value="1"/>
</dbReference>
<evidence type="ECO:0000259" key="15">
    <source>
        <dbReference type="PROSITE" id="PS50089"/>
    </source>
</evidence>
<dbReference type="InterPro" id="IPR017907">
    <property type="entry name" value="Znf_RING_CS"/>
</dbReference>
<keyword evidence="8 13" id="KW-0863">Zinc-finger</keyword>
<dbReference type="Pfam" id="PF13445">
    <property type="entry name" value="zf-RING_UBOX"/>
    <property type="match status" value="1"/>
</dbReference>
<feature type="compositionally biased region" description="Low complexity" evidence="14">
    <location>
        <begin position="425"/>
        <end position="442"/>
    </location>
</feature>
<evidence type="ECO:0000256" key="8">
    <source>
        <dbReference type="ARBA" id="ARBA00022771"/>
    </source>
</evidence>
<dbReference type="GO" id="GO:0005737">
    <property type="term" value="C:cytoplasm"/>
    <property type="evidence" value="ECO:0007669"/>
    <property type="project" value="UniProtKB-SubCell"/>
</dbReference>
<gene>
    <name evidence="18" type="ORF">PBY51_021981</name>
</gene>
<dbReference type="EC" id="2.3.2.27" evidence="4"/>
<dbReference type="InterPro" id="IPR000315">
    <property type="entry name" value="Znf_B-box"/>
</dbReference>
<sequence>MESLEKQLICPICLEMFTKPVVILPCQHNLCRKCANDVFQASNPYLTTRSGSTVSSGGRFRCPSCRHEVVLDRHGVYGLQRNLLVENIIDMYKQGSTSRPVPEQKEEQPMCETHEDEKINIYCVSCSVPTCSMCKVFGPHKDCQVAPLDAVFQKQKAELTDCISMLVGNNERTQAIISQLEETCRTVDENGRHQKSQVCEACDHLFALLEERKAELTLRISCEQEEKLHYVRSLSRKYSQHLENTAKLLETSIQTLDTAEMALFLQTAKPVLQKIVEGMNTAHLDKVQPGYENMDHLTGSFERQRRALMSIDFIKLDEDDDDEEQVAEEVRGTASANQQPPQKSSSNQLPPLMTSANQLPPPKTSSNHKPPLMTSANQQPLLTALANQLPSLSPAQSAGVQLLATPPQRPSEAPLTMTSSPKGPAPSSSTHVPPTTNPTPQTGQQDESEDGPKHVFSFSWLNQK</sequence>
<feature type="compositionally biased region" description="Low complexity" evidence="14">
    <location>
        <begin position="334"/>
        <end position="352"/>
    </location>
</feature>
<evidence type="ECO:0000256" key="10">
    <source>
        <dbReference type="ARBA" id="ARBA00023054"/>
    </source>
</evidence>
<accession>A0AAN7XGM7</accession>
<dbReference type="PROSITE" id="PS00518">
    <property type="entry name" value="ZF_RING_1"/>
    <property type="match status" value="1"/>
</dbReference>
<dbReference type="Proteomes" id="UP001346869">
    <property type="component" value="Unassembled WGS sequence"/>
</dbReference>
<evidence type="ECO:0000256" key="6">
    <source>
        <dbReference type="ARBA" id="ARBA00022679"/>
    </source>
</evidence>
<dbReference type="FunFam" id="3.30.40.10:FF:000014">
    <property type="entry name" value="probable E3 ubiquitin-protein ligase MID2"/>
    <property type="match status" value="1"/>
</dbReference>
<dbReference type="InterPro" id="IPR017903">
    <property type="entry name" value="COS_domain"/>
</dbReference>
<evidence type="ECO:0000256" key="2">
    <source>
        <dbReference type="ARBA" id="ARBA00004123"/>
    </source>
</evidence>
<dbReference type="SUPFAM" id="SSF57850">
    <property type="entry name" value="RING/U-box"/>
    <property type="match status" value="1"/>
</dbReference>
<dbReference type="GO" id="GO:0005634">
    <property type="term" value="C:nucleus"/>
    <property type="evidence" value="ECO:0007669"/>
    <property type="project" value="UniProtKB-SubCell"/>
</dbReference>
<feature type="region of interest" description="Disordered" evidence="14">
    <location>
        <begin position="396"/>
        <end position="464"/>
    </location>
</feature>
<comment type="caution">
    <text evidence="18">The sequence shown here is derived from an EMBL/GenBank/DDBJ whole genome shotgun (WGS) entry which is preliminary data.</text>
</comment>
<dbReference type="InterPro" id="IPR050617">
    <property type="entry name" value="E3_ligase_FN3/SPRY"/>
</dbReference>
<dbReference type="EMBL" id="JAUZQC010000014">
    <property type="protein sequence ID" value="KAK5860512.1"/>
    <property type="molecule type" value="Genomic_DNA"/>
</dbReference>
<name>A0AAN7XGM7_ELEMC</name>
<feature type="domain" description="COS" evidence="17">
    <location>
        <begin position="256"/>
        <end position="314"/>
    </location>
</feature>
<keyword evidence="9" id="KW-0862">Zinc</keyword>
<keyword evidence="19" id="KW-1185">Reference proteome</keyword>
<protein>
    <recommendedName>
        <fullName evidence="4">RING-type E3 ubiquitin transferase</fullName>
        <ecNumber evidence="4">2.3.2.27</ecNumber>
    </recommendedName>
</protein>
<comment type="catalytic activity">
    <reaction evidence="1">
        <text>S-ubiquitinyl-[E2 ubiquitin-conjugating enzyme]-L-cysteine + [acceptor protein]-L-lysine = [E2 ubiquitin-conjugating enzyme]-L-cysteine + N(6)-ubiquitinyl-[acceptor protein]-L-lysine.</text>
        <dbReference type="EC" id="2.3.2.27"/>
    </reaction>
</comment>
<dbReference type="SUPFAM" id="SSF57845">
    <property type="entry name" value="B-box zinc-binding domain"/>
    <property type="match status" value="1"/>
</dbReference>
<evidence type="ECO:0000313" key="19">
    <source>
        <dbReference type="Proteomes" id="UP001346869"/>
    </source>
</evidence>
<evidence type="ECO:0000256" key="11">
    <source>
        <dbReference type="ARBA" id="ARBA00023179"/>
    </source>
</evidence>
<evidence type="ECO:0000256" key="12">
    <source>
        <dbReference type="ARBA" id="ARBA00023242"/>
    </source>
</evidence>
<dbReference type="CDD" id="cd16760">
    <property type="entry name" value="RING-HC_MuRF2"/>
    <property type="match status" value="1"/>
</dbReference>
<keyword evidence="12" id="KW-0539">Nucleus</keyword>
<dbReference type="PROSITE" id="PS51262">
    <property type="entry name" value="COS"/>
    <property type="match status" value="1"/>
</dbReference>
<dbReference type="Gene3D" id="1.20.5.170">
    <property type="match status" value="1"/>
</dbReference>
<reference evidence="18 19" key="1">
    <citation type="journal article" date="2023" name="Genes (Basel)">
        <title>Chromosome-Level Genome Assembly and Circadian Gene Repertoire of the Patagonia Blennie Eleginops maclovinus-The Closest Ancestral Proxy of Antarctic Cryonotothenioids.</title>
        <authorList>
            <person name="Cheng C.C."/>
            <person name="Rivera-Colon A.G."/>
            <person name="Minhas B.F."/>
            <person name="Wilson L."/>
            <person name="Rayamajhi N."/>
            <person name="Vargas-Chacoff L."/>
            <person name="Catchen J.M."/>
        </authorList>
    </citation>
    <scope>NUCLEOTIDE SEQUENCE [LARGE SCALE GENOMIC DNA]</scope>
    <source>
        <strain evidence="18">JMC-PN-2008</strain>
    </source>
</reference>
<comment type="subcellular location">
    <subcellularLocation>
        <location evidence="3">Cytoplasm</location>
    </subcellularLocation>
    <subcellularLocation>
        <location evidence="2">Nucleus</location>
    </subcellularLocation>
</comment>